<evidence type="ECO:0000256" key="2">
    <source>
        <dbReference type="ARBA" id="ARBA00022692"/>
    </source>
</evidence>
<dbReference type="InterPro" id="IPR012451">
    <property type="entry name" value="DUF1656"/>
</dbReference>
<dbReference type="RefSeq" id="WP_133329729.1">
    <property type="nucleotide sequence ID" value="NZ_SMYL01000008.1"/>
</dbReference>
<dbReference type="Proteomes" id="UP000294829">
    <property type="component" value="Unassembled WGS sequence"/>
</dbReference>
<dbReference type="Pfam" id="PF07869">
    <property type="entry name" value="DUF1656"/>
    <property type="match status" value="1"/>
</dbReference>
<name>A0A4R5VWV0_9BURK</name>
<keyword evidence="7" id="KW-1185">Reference proteome</keyword>
<proteinExistence type="predicted"/>
<gene>
    <name evidence="6" type="ORF">E2I14_14370</name>
</gene>
<evidence type="ECO:0000256" key="1">
    <source>
        <dbReference type="ARBA" id="ARBA00022475"/>
    </source>
</evidence>
<evidence type="ECO:0000256" key="4">
    <source>
        <dbReference type="ARBA" id="ARBA00023136"/>
    </source>
</evidence>
<accession>A0A4R5VWV0</accession>
<keyword evidence="1" id="KW-1003">Cell membrane</keyword>
<protein>
    <submittedName>
        <fullName evidence="6">DUF1656 domain-containing protein</fullName>
    </submittedName>
</protein>
<dbReference type="EMBL" id="SMYL01000008">
    <property type="protein sequence ID" value="TDK63751.1"/>
    <property type="molecule type" value="Genomic_DNA"/>
</dbReference>
<evidence type="ECO:0000256" key="3">
    <source>
        <dbReference type="ARBA" id="ARBA00022989"/>
    </source>
</evidence>
<evidence type="ECO:0000256" key="5">
    <source>
        <dbReference type="SAM" id="Phobius"/>
    </source>
</evidence>
<organism evidence="6 7">
    <name type="scientific">Sapientia aquatica</name>
    <dbReference type="NCBI Taxonomy" id="1549640"/>
    <lineage>
        <taxon>Bacteria</taxon>
        <taxon>Pseudomonadati</taxon>
        <taxon>Pseudomonadota</taxon>
        <taxon>Betaproteobacteria</taxon>
        <taxon>Burkholderiales</taxon>
        <taxon>Oxalobacteraceae</taxon>
        <taxon>Sapientia</taxon>
    </lineage>
</organism>
<sequence>MQREFALGDIYLPSLLIIFLVALALNWGVSWAAAKFRLSRFMWHEALFHIALFACIFTSLALFFY</sequence>
<evidence type="ECO:0000313" key="7">
    <source>
        <dbReference type="Proteomes" id="UP000294829"/>
    </source>
</evidence>
<dbReference type="OrthoDB" id="6080293at2"/>
<keyword evidence="2 5" id="KW-0812">Transmembrane</keyword>
<keyword evidence="4 5" id="KW-0472">Membrane</keyword>
<evidence type="ECO:0000313" key="6">
    <source>
        <dbReference type="EMBL" id="TDK63751.1"/>
    </source>
</evidence>
<feature type="transmembrane region" description="Helical" evidence="5">
    <location>
        <begin position="46"/>
        <end position="64"/>
    </location>
</feature>
<dbReference type="AlphaFoldDB" id="A0A4R5VWV0"/>
<comment type="caution">
    <text evidence="6">The sequence shown here is derived from an EMBL/GenBank/DDBJ whole genome shotgun (WGS) entry which is preliminary data.</text>
</comment>
<feature type="transmembrane region" description="Helical" evidence="5">
    <location>
        <begin position="12"/>
        <end position="34"/>
    </location>
</feature>
<keyword evidence="3 5" id="KW-1133">Transmembrane helix</keyword>
<reference evidence="6 7" key="1">
    <citation type="submission" date="2019-03" db="EMBL/GenBank/DDBJ databases">
        <title>Sapientia aquatica gen. nov., sp. nov., isolated from a crater lake.</title>
        <authorList>
            <person name="Felfoldi T."/>
            <person name="Szabo A."/>
            <person name="Toth E."/>
            <person name="Schumann P."/>
            <person name="Keki Z."/>
            <person name="Marialigeti K."/>
            <person name="Mathe I."/>
        </authorList>
    </citation>
    <scope>NUCLEOTIDE SEQUENCE [LARGE SCALE GENOMIC DNA]</scope>
    <source>
        <strain evidence="6 7">SA-152</strain>
    </source>
</reference>